<evidence type="ECO:0000256" key="2">
    <source>
        <dbReference type="ARBA" id="ARBA00022737"/>
    </source>
</evidence>
<evidence type="ECO:0000256" key="5">
    <source>
        <dbReference type="ARBA" id="ARBA00023163"/>
    </source>
</evidence>
<feature type="region of interest" description="Disordered" evidence="9">
    <location>
        <begin position="420"/>
        <end position="472"/>
    </location>
</feature>
<dbReference type="InterPro" id="IPR043451">
    <property type="entry name" value="Myocardin-like"/>
</dbReference>
<comment type="subcellular location">
    <subcellularLocation>
        <location evidence="1">Nucleus</location>
    </subcellularLocation>
</comment>
<dbReference type="InterPro" id="IPR004018">
    <property type="entry name" value="RPEL_repeat"/>
</dbReference>
<evidence type="ECO:0000256" key="9">
    <source>
        <dbReference type="SAM" id="MobiDB-lite"/>
    </source>
</evidence>
<feature type="region of interest" description="Disordered" evidence="9">
    <location>
        <begin position="607"/>
        <end position="638"/>
    </location>
</feature>
<feature type="compositionally biased region" description="Pro residues" evidence="9">
    <location>
        <begin position="1096"/>
        <end position="1107"/>
    </location>
</feature>
<feature type="compositionally biased region" description="Low complexity" evidence="9">
    <location>
        <begin position="1224"/>
        <end position="1233"/>
    </location>
</feature>
<dbReference type="Gene3D" id="6.10.140.2040">
    <property type="match status" value="1"/>
</dbReference>
<feature type="compositionally biased region" description="Low complexity" evidence="9">
    <location>
        <begin position="420"/>
        <end position="431"/>
    </location>
</feature>
<evidence type="ECO:0000256" key="1">
    <source>
        <dbReference type="ARBA" id="ARBA00004123"/>
    </source>
</evidence>
<feature type="region of interest" description="Disordered" evidence="9">
    <location>
        <begin position="705"/>
        <end position="733"/>
    </location>
</feature>
<feature type="region of interest" description="Disordered" evidence="9">
    <location>
        <begin position="1019"/>
        <end position="1043"/>
    </location>
</feature>
<feature type="repeat" description="RPEL" evidence="7">
    <location>
        <begin position="156"/>
        <end position="181"/>
    </location>
</feature>
<comment type="caution">
    <text evidence="11">The sequence shown here is derived from an EMBL/GenBank/DDBJ whole genome shotgun (WGS) entry which is preliminary data.</text>
</comment>
<dbReference type="SMART" id="SM00707">
    <property type="entry name" value="RPEL"/>
    <property type="match status" value="3"/>
</dbReference>
<dbReference type="Gene3D" id="6.10.150.10">
    <property type="match status" value="1"/>
</dbReference>
<feature type="repeat" description="RPEL" evidence="7">
    <location>
        <begin position="202"/>
        <end position="227"/>
    </location>
</feature>
<sequence>MNSSVSREKEGEGGCHNETTLGLHDHSDLLIPNTSFAATSSSSSASPSSNHDLQKEMDCQMTSPQPIACDTGQQHMSNMEYIVSQPTQSNSSPPNVIVDDSPLQPCINRNKESLKVKLLMRRPMNQLVEQGILPPPKTPAAFAGQRVRLERARMGDFLKAKIQQRPARQELIRQHILEDSDSRVAPSLAEKQRMLKRARLADSLNDHLIHRPGPLELVQKNILHAPDADIEQAIKDGIVSFKATSEGHVPGPNLPSKYTCNEDDSSSDISSPAGTPDAPSSCPTTEAGTPISKQPSDPAITPSSEPCEVTLLPAKTNKSETTQFIITSTPSIPQATPSPTTTTIFQVTPAAQSKTTVAATVIPPPPPLPPGGLLNPPQTIVLSDGAVRELLPQLQSAGFQLATHVQNAASIVSAKPTLVSQSSSSSSLGKSRSSKKSSKSKSQPKTRTIKFHEYKGPSNCQQKGGYPGSSSSALAASTAASKAESSYELLLKQQQLFLQWQLEWQHKYPQILLPAAPKVSLPNGSKTSIAATTLMSTYPVTTIPASLCANLINNHTSSQPIAVTTSIATSPKPIAVTLVPKISTAVEVTPVQQVPISTVASIIAAKPSPQSAEQSKSEGQTLPPSPSSSDSGKGDKSVKQISLNTISEWKVSDLKAELKKRSLPVSGSKMQLVERLKTALQQSNASPVKEKSVTKMEMSDENSNETMMDVSSNDDQSKTKVTAPTSPAAVVIGPSTENNNVGINNNISILDLANGKLNGVPISLGNILDLLGLSSNNANENSGAINNNSADVNNLKNSGVVNNATKVNQLPISAVVATAKAAAAVVSNNDLSKFVDENKILEQQKQIMELQKALKISQQQLQQLAQQKDAKNGGPQKHRLVLQQHIQHKLQQQAIQNQLQNLIQLQTQQAEQKKQLLQKQQTQLVLISSGANSNHLSQAMPTTVVSPMNNLVAVSASPVTILTQSHPVQDHAKLDNTQEENSQHQSNISSLDHSNSWVQENVGDVGKSLNFEDLVQTMDPKDIPKLEPTANDAKDRSHQGVKSQMVDDVLEILIRNGELPPSAAQDPQGKSVSSSAATGSNTNENNDRGTNSNAVVPPPPPPLPPPSFSVMLPTTIPFSRHHNLNGSEFVSSGTFGRKDENSSKDAQEILRICEDLSNFGKTREAEAAAASRLERLKQEELQHPSFQIGEGNNASTMDCSFFTDSKDFDLSDSMDVGFDDTHSVSMHSTSSSHSKSHNDFHKHPFHNSVQSTFGVMMNGTDKTNNFDNSFSFNNSSQHQNGNLSSKSQGDISNHHFMSDDDLLPVSLDMQMDTDYSDWLDTLLPVSDSSTCNAGLGNNISAPAVNTLYHAPVADVASKNNSEKHQTADGYNKNVSAITGNSNRLFGSLLDEHQHHTVNAHQQQRDPLLSSRSFSRITLPFGGDQLQSLHQNNFLLAHLPNPNSCNATLFHNSPTSGSSSATTLMDTDFDELAPSLSKKSEINNATEMPSTTAPPSTVITTNSVSINDNFLWDFAM</sequence>
<reference evidence="11 12" key="1">
    <citation type="submission" date="2024-08" db="EMBL/GenBank/DDBJ databases">
        <authorList>
            <person name="Cucini C."/>
            <person name="Frati F."/>
        </authorList>
    </citation>
    <scope>NUCLEOTIDE SEQUENCE [LARGE SCALE GENOMIC DNA]</scope>
</reference>
<dbReference type="InterPro" id="IPR003034">
    <property type="entry name" value="SAP_dom"/>
</dbReference>
<feature type="compositionally biased region" description="Polar residues" evidence="9">
    <location>
        <begin position="705"/>
        <end position="725"/>
    </location>
</feature>
<keyword evidence="6" id="KW-0539">Nucleus</keyword>
<evidence type="ECO:0000259" key="10">
    <source>
        <dbReference type="PROSITE" id="PS50800"/>
    </source>
</evidence>
<evidence type="ECO:0000313" key="12">
    <source>
        <dbReference type="Proteomes" id="UP001642540"/>
    </source>
</evidence>
<proteinExistence type="predicted"/>
<feature type="compositionally biased region" description="Polar residues" evidence="9">
    <location>
        <begin position="1277"/>
        <end position="1291"/>
    </location>
</feature>
<evidence type="ECO:0000256" key="6">
    <source>
        <dbReference type="ARBA" id="ARBA00023242"/>
    </source>
</evidence>
<feature type="domain" description="SAP" evidence="10">
    <location>
        <begin position="646"/>
        <end position="680"/>
    </location>
</feature>
<dbReference type="InterPro" id="IPR036361">
    <property type="entry name" value="SAP_dom_sf"/>
</dbReference>
<name>A0ABP1S1I0_9HEXA</name>
<dbReference type="PANTHER" id="PTHR22793:SF12">
    <property type="entry name" value="MYOCARDIN-RELATED TRANSCRIPTION FACTOR, ISOFORM H"/>
    <property type="match status" value="1"/>
</dbReference>
<feature type="compositionally biased region" description="Polar residues" evidence="9">
    <location>
        <begin position="979"/>
        <end position="995"/>
    </location>
</feature>
<dbReference type="PROSITE" id="PS50800">
    <property type="entry name" value="SAP"/>
    <property type="match status" value="1"/>
</dbReference>
<dbReference type="Proteomes" id="UP001642540">
    <property type="component" value="Unassembled WGS sequence"/>
</dbReference>
<evidence type="ECO:0000256" key="8">
    <source>
        <dbReference type="SAM" id="Coils"/>
    </source>
</evidence>
<feature type="compositionally biased region" description="Polar residues" evidence="9">
    <location>
        <begin position="1068"/>
        <end position="1094"/>
    </location>
</feature>
<dbReference type="PROSITE" id="PS51073">
    <property type="entry name" value="RPEL"/>
    <property type="match status" value="3"/>
</dbReference>
<keyword evidence="3" id="KW-0805">Transcription regulation</keyword>
<dbReference type="SUPFAM" id="SSF68906">
    <property type="entry name" value="SAP domain"/>
    <property type="match status" value="1"/>
</dbReference>
<feature type="region of interest" description="Disordered" evidence="9">
    <location>
        <begin position="1266"/>
        <end position="1291"/>
    </location>
</feature>
<feature type="region of interest" description="Disordered" evidence="9">
    <location>
        <begin position="245"/>
        <end position="305"/>
    </location>
</feature>
<feature type="coiled-coil region" evidence="8">
    <location>
        <begin position="895"/>
        <end position="923"/>
    </location>
</feature>
<feature type="region of interest" description="Disordered" evidence="9">
    <location>
        <begin position="1"/>
        <end position="22"/>
    </location>
</feature>
<feature type="region of interest" description="Disordered" evidence="9">
    <location>
        <begin position="976"/>
        <end position="995"/>
    </location>
</feature>
<feature type="compositionally biased region" description="Basic residues" evidence="9">
    <location>
        <begin position="432"/>
        <end position="449"/>
    </location>
</feature>
<feature type="compositionally biased region" description="Low complexity" evidence="9">
    <location>
        <begin position="1266"/>
        <end position="1276"/>
    </location>
</feature>
<evidence type="ECO:0000256" key="7">
    <source>
        <dbReference type="PROSITE-ProRule" id="PRU00401"/>
    </source>
</evidence>
<keyword evidence="4 8" id="KW-0175">Coiled coil</keyword>
<keyword evidence="12" id="KW-1185">Reference proteome</keyword>
<dbReference type="PANTHER" id="PTHR22793">
    <property type="entry name" value="MYOCARDIN-RELATED TRANSCRIPTION FACTOR-RELATED"/>
    <property type="match status" value="1"/>
</dbReference>
<feature type="coiled-coil region" evidence="8">
    <location>
        <begin position="831"/>
        <end position="867"/>
    </location>
</feature>
<dbReference type="SMART" id="SM00513">
    <property type="entry name" value="SAP"/>
    <property type="match status" value="1"/>
</dbReference>
<gene>
    <name evidence="11" type="ORF">ODALV1_LOCUS28679</name>
</gene>
<feature type="compositionally biased region" description="Polar residues" evidence="9">
    <location>
        <begin position="281"/>
        <end position="295"/>
    </location>
</feature>
<feature type="compositionally biased region" description="Polar residues" evidence="9">
    <location>
        <begin position="608"/>
        <end position="622"/>
    </location>
</feature>
<dbReference type="Pfam" id="PF02037">
    <property type="entry name" value="SAP"/>
    <property type="match status" value="1"/>
</dbReference>
<keyword evidence="5" id="KW-0804">Transcription</keyword>
<dbReference type="Gene3D" id="1.10.720.30">
    <property type="entry name" value="SAP domain"/>
    <property type="match status" value="1"/>
</dbReference>
<dbReference type="Pfam" id="PF02755">
    <property type="entry name" value="RPEL"/>
    <property type="match status" value="2"/>
</dbReference>
<evidence type="ECO:0000313" key="11">
    <source>
        <dbReference type="EMBL" id="CAL8141357.1"/>
    </source>
</evidence>
<feature type="compositionally biased region" description="Basic and acidic residues" evidence="9">
    <location>
        <begin position="1"/>
        <end position="15"/>
    </location>
</feature>
<dbReference type="EMBL" id="CAXLJM020000146">
    <property type="protein sequence ID" value="CAL8141357.1"/>
    <property type="molecule type" value="Genomic_DNA"/>
</dbReference>
<feature type="region of interest" description="Disordered" evidence="9">
    <location>
        <begin position="1224"/>
        <end position="1243"/>
    </location>
</feature>
<organism evidence="11 12">
    <name type="scientific">Orchesella dallaii</name>
    <dbReference type="NCBI Taxonomy" id="48710"/>
    <lineage>
        <taxon>Eukaryota</taxon>
        <taxon>Metazoa</taxon>
        <taxon>Ecdysozoa</taxon>
        <taxon>Arthropoda</taxon>
        <taxon>Hexapoda</taxon>
        <taxon>Collembola</taxon>
        <taxon>Entomobryomorpha</taxon>
        <taxon>Entomobryoidea</taxon>
        <taxon>Orchesellidae</taxon>
        <taxon>Orchesellinae</taxon>
        <taxon>Orchesella</taxon>
    </lineage>
</organism>
<evidence type="ECO:0000256" key="3">
    <source>
        <dbReference type="ARBA" id="ARBA00023015"/>
    </source>
</evidence>
<protein>
    <recommendedName>
        <fullName evidence="10">SAP domain-containing protein</fullName>
    </recommendedName>
</protein>
<feature type="repeat" description="RPEL" evidence="7">
    <location>
        <begin position="112"/>
        <end position="137"/>
    </location>
</feature>
<feature type="region of interest" description="Disordered" evidence="9">
    <location>
        <begin position="1059"/>
        <end position="1108"/>
    </location>
</feature>
<keyword evidence="2" id="KW-0677">Repeat</keyword>
<accession>A0ABP1S1I0</accession>
<evidence type="ECO:0000256" key="4">
    <source>
        <dbReference type="ARBA" id="ARBA00023054"/>
    </source>
</evidence>